<organism evidence="2 3">
    <name type="scientific">Amphritea atlantica</name>
    <dbReference type="NCBI Taxonomy" id="355243"/>
    <lineage>
        <taxon>Bacteria</taxon>
        <taxon>Pseudomonadati</taxon>
        <taxon>Pseudomonadota</taxon>
        <taxon>Gammaproteobacteria</taxon>
        <taxon>Oceanospirillales</taxon>
        <taxon>Oceanospirillaceae</taxon>
        <taxon>Amphritea</taxon>
    </lineage>
</organism>
<protein>
    <submittedName>
        <fullName evidence="2">Uncharacterized protein</fullName>
    </submittedName>
</protein>
<accession>A0A1H9KY18</accession>
<proteinExistence type="predicted"/>
<evidence type="ECO:0000256" key="1">
    <source>
        <dbReference type="SAM" id="MobiDB-lite"/>
    </source>
</evidence>
<reference evidence="3" key="1">
    <citation type="submission" date="2016-10" db="EMBL/GenBank/DDBJ databases">
        <authorList>
            <person name="Varghese N."/>
            <person name="Submissions S."/>
        </authorList>
    </citation>
    <scope>NUCLEOTIDE SEQUENCE [LARGE SCALE GENOMIC DNA]</scope>
    <source>
        <strain evidence="3">DSM 18887</strain>
    </source>
</reference>
<feature type="region of interest" description="Disordered" evidence="1">
    <location>
        <begin position="48"/>
        <end position="67"/>
    </location>
</feature>
<name>A0A1H9KY18_9GAMM</name>
<evidence type="ECO:0000313" key="3">
    <source>
        <dbReference type="Proteomes" id="UP000198749"/>
    </source>
</evidence>
<dbReference type="AlphaFoldDB" id="A0A1H9KY18"/>
<dbReference type="EMBL" id="FOGB01000015">
    <property type="protein sequence ID" value="SER03767.1"/>
    <property type="molecule type" value="Genomic_DNA"/>
</dbReference>
<dbReference type="Proteomes" id="UP000198749">
    <property type="component" value="Unassembled WGS sequence"/>
</dbReference>
<sequence length="144" mass="15941">MQIERLEQLEQRIEGYTSSLTHAVNEGRGAQFSMLLSLITATEYQTQKGRTTSEGFRLPEPETLEYPDTDSLHTAEVVSRLNSAVNEHHAGDFAYLLSHLSVQENTPVRSVSAADDFARIGLASAGRLMLDEIDRSGQQFSARA</sequence>
<keyword evidence="3" id="KW-1185">Reference proteome</keyword>
<evidence type="ECO:0000313" key="2">
    <source>
        <dbReference type="EMBL" id="SER03767.1"/>
    </source>
</evidence>
<dbReference type="OrthoDB" id="6088929at2"/>
<gene>
    <name evidence="2" type="ORF">SAMN03080615_03672</name>
</gene>
<dbReference type="RefSeq" id="WP_091361088.1">
    <property type="nucleotide sequence ID" value="NZ_AP025284.1"/>
</dbReference>